<dbReference type="PANTHER" id="PTHR32329:SF2">
    <property type="entry name" value="BIFUNCTIONAL PROTEIN [INCLUDES 2-HYDROXYACYL-COA DEHYDRATASE (N-TER) AND ITS ACTIVATOR DOMAIN (C_TERM)"/>
    <property type="match status" value="1"/>
</dbReference>
<keyword evidence="2" id="KW-0479">Metal-binding</keyword>
<dbReference type="GO" id="GO:0051536">
    <property type="term" value="F:iron-sulfur cluster binding"/>
    <property type="evidence" value="ECO:0007669"/>
    <property type="project" value="UniProtKB-KW"/>
</dbReference>
<evidence type="ECO:0000313" key="6">
    <source>
        <dbReference type="EMBL" id="QNK40211.1"/>
    </source>
</evidence>
<organism evidence="6 7">
    <name type="scientific">Caproicibacter fermentans</name>
    <dbReference type="NCBI Taxonomy" id="2576756"/>
    <lineage>
        <taxon>Bacteria</taxon>
        <taxon>Bacillati</taxon>
        <taxon>Bacillota</taxon>
        <taxon>Clostridia</taxon>
        <taxon>Eubacteriales</taxon>
        <taxon>Acutalibacteraceae</taxon>
        <taxon>Caproicibacter</taxon>
    </lineage>
</organism>
<dbReference type="Proteomes" id="UP000515909">
    <property type="component" value="Chromosome"/>
</dbReference>
<dbReference type="InterPro" id="IPR008275">
    <property type="entry name" value="CoA_E_activase_dom"/>
</dbReference>
<evidence type="ECO:0000256" key="2">
    <source>
        <dbReference type="ARBA" id="ARBA00022723"/>
    </source>
</evidence>
<protein>
    <submittedName>
        <fullName evidence="6">Benzoyl-CoA reductase</fullName>
    </submittedName>
</protein>
<keyword evidence="3" id="KW-0408">Iron</keyword>
<evidence type="ECO:0000256" key="1">
    <source>
        <dbReference type="ARBA" id="ARBA00001966"/>
    </source>
</evidence>
<dbReference type="PANTHER" id="PTHR32329">
    <property type="entry name" value="BIFUNCTIONAL PROTEIN [INCLUDES 2-HYDROXYACYL-COA DEHYDRATASE (N-TER) AND ITS ACTIVATOR DOMAIN (C_TERM)-RELATED"/>
    <property type="match status" value="1"/>
</dbReference>
<dbReference type="RefSeq" id="WP_013485814.1">
    <property type="nucleotide sequence ID" value="NZ_CP060286.1"/>
</dbReference>
<feature type="domain" description="ATPase BadF/BadG/BcrA/BcrD type" evidence="5">
    <location>
        <begin position="6"/>
        <end position="257"/>
    </location>
</feature>
<comment type="cofactor">
    <cofactor evidence="1">
        <name>[4Fe-4S] cluster</name>
        <dbReference type="ChEBI" id="CHEBI:49883"/>
    </cofactor>
</comment>
<proteinExistence type="predicted"/>
<dbReference type="GO" id="GO:0046872">
    <property type="term" value="F:metal ion binding"/>
    <property type="evidence" value="ECO:0007669"/>
    <property type="project" value="UniProtKB-KW"/>
</dbReference>
<dbReference type="Pfam" id="PF01869">
    <property type="entry name" value="BcrAD_BadFG"/>
    <property type="match status" value="1"/>
</dbReference>
<evidence type="ECO:0000256" key="4">
    <source>
        <dbReference type="ARBA" id="ARBA00023014"/>
    </source>
</evidence>
<dbReference type="NCBIfam" id="TIGR00241">
    <property type="entry name" value="CoA_E_activ"/>
    <property type="match status" value="1"/>
</dbReference>
<dbReference type="InterPro" id="IPR002731">
    <property type="entry name" value="ATPase_BadF"/>
</dbReference>
<sequence>MGNYYVGLDAGSTYLKAALIKDNCVLGAELLPTGIDCEETAAKLLEKIYASQSITRNDIAVITATGYSRRSIGLADATISEITAHACGVQLTAPENVHPRLIIDIGGQDSKIISLGPDGHIVNFTMNDKCAAGTGKFLEVVADLLETTIDQIASLAKESTDPCQINSTCAVFAQTEVISLLAQKKSRSDILAGMHIAMANRIAKMARKYKSDGDVMMTGGGANNDALRSALEDELMCDIYKANYPQFNGAIGAALIGRHNTEKMQVQIS</sequence>
<dbReference type="KEGG" id="cfem:HCR03_16265"/>
<dbReference type="EMBL" id="CP060286">
    <property type="protein sequence ID" value="QNK40211.1"/>
    <property type="molecule type" value="Genomic_DNA"/>
</dbReference>
<dbReference type="InterPro" id="IPR043129">
    <property type="entry name" value="ATPase_NBD"/>
</dbReference>
<evidence type="ECO:0000256" key="3">
    <source>
        <dbReference type="ARBA" id="ARBA00023004"/>
    </source>
</evidence>
<name>A0A7G8T9C0_9FIRM</name>
<evidence type="ECO:0000313" key="7">
    <source>
        <dbReference type="Proteomes" id="UP000515909"/>
    </source>
</evidence>
<dbReference type="CDD" id="cd24036">
    <property type="entry name" value="ASKHA_NBD_BcrAD_BadFG_HgdC_HadI"/>
    <property type="match status" value="1"/>
</dbReference>
<dbReference type="AlphaFoldDB" id="A0A7G8T9C0"/>
<dbReference type="InterPro" id="IPR051805">
    <property type="entry name" value="Dehydratase_Activator_Redct"/>
</dbReference>
<dbReference type="Gene3D" id="3.30.420.40">
    <property type="match status" value="2"/>
</dbReference>
<reference evidence="6 7" key="1">
    <citation type="submission" date="2020-08" db="EMBL/GenBank/DDBJ databases">
        <title>The isolate Caproiciproducens sp. 7D4C2 produces n-caproate at mildly acidic conditions from hexoses: genome and rBOX comparison with related strains and chain-elongating bacteria.</title>
        <authorList>
            <person name="Esquivel-Elizondo S."/>
            <person name="Bagci C."/>
            <person name="Temovska M."/>
            <person name="Jeon B.S."/>
            <person name="Bessarab I."/>
            <person name="Williams R.B.H."/>
            <person name="Huson D.H."/>
            <person name="Angenent L.T."/>
        </authorList>
    </citation>
    <scope>NUCLEOTIDE SEQUENCE [LARGE SCALE GENOMIC DNA]</scope>
    <source>
        <strain evidence="6 7">7D4C2</strain>
    </source>
</reference>
<accession>A0A7G8T9C0</accession>
<dbReference type="SUPFAM" id="SSF53067">
    <property type="entry name" value="Actin-like ATPase domain"/>
    <property type="match status" value="1"/>
</dbReference>
<gene>
    <name evidence="6" type="ORF">HCR03_16265</name>
</gene>
<keyword evidence="4" id="KW-0411">Iron-sulfur</keyword>
<evidence type="ECO:0000259" key="5">
    <source>
        <dbReference type="Pfam" id="PF01869"/>
    </source>
</evidence>